<evidence type="ECO:0000256" key="3">
    <source>
        <dbReference type="ARBA" id="ARBA00022676"/>
    </source>
</evidence>
<accession>A0A0B6WVS2</accession>
<keyword evidence="4 7" id="KW-0808">Transferase</keyword>
<comment type="subcellular location">
    <subcellularLocation>
        <location evidence="1">Cell membrane</location>
    </subcellularLocation>
</comment>
<dbReference type="InterPro" id="IPR029044">
    <property type="entry name" value="Nucleotide-diphossugar_trans"/>
</dbReference>
<evidence type="ECO:0000256" key="5">
    <source>
        <dbReference type="ARBA" id="ARBA00023136"/>
    </source>
</evidence>
<evidence type="ECO:0000256" key="2">
    <source>
        <dbReference type="ARBA" id="ARBA00022475"/>
    </source>
</evidence>
<dbReference type="GO" id="GO:0016757">
    <property type="term" value="F:glycosyltransferase activity"/>
    <property type="evidence" value="ECO:0007669"/>
    <property type="project" value="UniProtKB-KW"/>
</dbReference>
<dbReference type="Pfam" id="PF00535">
    <property type="entry name" value="Glycos_transf_2"/>
    <property type="match status" value="1"/>
</dbReference>
<keyword evidence="3" id="KW-0328">Glycosyltransferase</keyword>
<dbReference type="Proteomes" id="UP000031518">
    <property type="component" value="Unassembled WGS sequence"/>
</dbReference>
<dbReference type="Gene3D" id="3.90.550.10">
    <property type="entry name" value="Spore Coat Polysaccharide Biosynthesis Protein SpsA, Chain A"/>
    <property type="match status" value="1"/>
</dbReference>
<dbReference type="STRING" id="454194.PYK22_01184"/>
<sequence length="311" mass="35470">MEEARTELTGRNSAAISNPYLSIVIRARNEAEGLHRVFEALRAQRCDFAWETIVVDNESEDETPELCARYGARVIKISRDEFTYGRALNRGIAAACGELVLLLSAHSLPVGSRFLEAAVAPFADPQIGAARCLNAHDLEQMAAWYRARDISYRSLEEQREAEIGSEWTRLYPAATCCVLRRALWERIKFDEEIEANEDKLWASQILRHGFVVRCCAEAVYFYTRHRGRRAARMRDLREHLALYRLTGQPPLGRARFALRVIKAMFLAPLVSARYLCEQVSWNFALLSIPHKARRSPRSGSVPEFDARQAVR</sequence>
<feature type="domain" description="Glycosyltransferase 2-like" evidence="6">
    <location>
        <begin position="22"/>
        <end position="182"/>
    </location>
</feature>
<dbReference type="PANTHER" id="PTHR43646:SF2">
    <property type="entry name" value="GLYCOSYLTRANSFERASE 2-LIKE DOMAIN-CONTAINING PROTEIN"/>
    <property type="match status" value="1"/>
</dbReference>
<reference evidence="7 8" key="2">
    <citation type="submission" date="2015-01" db="EMBL/GenBank/DDBJ databases">
        <title>Complete genome sequence of Pyrinomonas methylaliphatogenes type strain K22T.</title>
        <authorList>
            <person name="Lee K.C.Y."/>
            <person name="Power J.F."/>
            <person name="Dunfield P.F."/>
            <person name="Morgan X.C."/>
            <person name="Huttenhower C."/>
            <person name="Stott M.B."/>
        </authorList>
    </citation>
    <scope>NUCLEOTIDE SEQUENCE [LARGE SCALE GENOMIC DNA]</scope>
    <source>
        <strain evidence="7 8">K22</strain>
    </source>
</reference>
<dbReference type="EMBL" id="CBXV010000004">
    <property type="protein sequence ID" value="CDM65186.1"/>
    <property type="molecule type" value="Genomic_DNA"/>
</dbReference>
<evidence type="ECO:0000256" key="4">
    <source>
        <dbReference type="ARBA" id="ARBA00022679"/>
    </source>
</evidence>
<dbReference type="SUPFAM" id="SSF53448">
    <property type="entry name" value="Nucleotide-diphospho-sugar transferases"/>
    <property type="match status" value="1"/>
</dbReference>
<keyword evidence="2" id="KW-1003">Cell membrane</keyword>
<dbReference type="AlphaFoldDB" id="A0A0B6WVS2"/>
<evidence type="ECO:0000259" key="6">
    <source>
        <dbReference type="Pfam" id="PF00535"/>
    </source>
</evidence>
<evidence type="ECO:0000313" key="8">
    <source>
        <dbReference type="Proteomes" id="UP000031518"/>
    </source>
</evidence>
<dbReference type="GO" id="GO:0005886">
    <property type="term" value="C:plasma membrane"/>
    <property type="evidence" value="ECO:0007669"/>
    <property type="project" value="UniProtKB-SubCell"/>
</dbReference>
<gene>
    <name evidence="7" type="ORF">PYK22_01184</name>
</gene>
<dbReference type="CDD" id="cd00761">
    <property type="entry name" value="Glyco_tranf_GTA_type"/>
    <property type="match status" value="1"/>
</dbReference>
<dbReference type="OrthoDB" id="9790005at2"/>
<protein>
    <submittedName>
        <fullName evidence="7">Glycosyl transferase</fullName>
    </submittedName>
</protein>
<reference evidence="7 8" key="1">
    <citation type="submission" date="2013-12" db="EMBL/GenBank/DDBJ databases">
        <authorList>
            <person name="Stott M."/>
        </authorList>
    </citation>
    <scope>NUCLEOTIDE SEQUENCE [LARGE SCALE GENOMIC DNA]</scope>
    <source>
        <strain evidence="7 8">K22</strain>
    </source>
</reference>
<evidence type="ECO:0000256" key="1">
    <source>
        <dbReference type="ARBA" id="ARBA00004236"/>
    </source>
</evidence>
<dbReference type="RefSeq" id="WP_041975218.1">
    <property type="nucleotide sequence ID" value="NZ_CBXV010000004.1"/>
</dbReference>
<keyword evidence="8" id="KW-1185">Reference proteome</keyword>
<keyword evidence="5" id="KW-0472">Membrane</keyword>
<dbReference type="PANTHER" id="PTHR43646">
    <property type="entry name" value="GLYCOSYLTRANSFERASE"/>
    <property type="match status" value="1"/>
</dbReference>
<name>A0A0B6WVS2_9BACT</name>
<proteinExistence type="predicted"/>
<evidence type="ECO:0000313" key="7">
    <source>
        <dbReference type="EMBL" id="CDM65186.1"/>
    </source>
</evidence>
<organism evidence="7 8">
    <name type="scientific">Pyrinomonas methylaliphatogenes</name>
    <dbReference type="NCBI Taxonomy" id="454194"/>
    <lineage>
        <taxon>Bacteria</taxon>
        <taxon>Pseudomonadati</taxon>
        <taxon>Acidobacteriota</taxon>
        <taxon>Blastocatellia</taxon>
        <taxon>Blastocatellales</taxon>
        <taxon>Pyrinomonadaceae</taxon>
        <taxon>Pyrinomonas</taxon>
    </lineage>
</organism>
<dbReference type="InterPro" id="IPR001173">
    <property type="entry name" value="Glyco_trans_2-like"/>
</dbReference>